<dbReference type="RefSeq" id="WP_283757963.1">
    <property type="nucleotide sequence ID" value="NZ_JAQOSQ010000007.1"/>
</dbReference>
<gene>
    <name evidence="2" type="ORF">PMH09_08865</name>
</gene>
<keyword evidence="1" id="KW-0472">Membrane</keyword>
<proteinExistence type="predicted"/>
<evidence type="ECO:0008006" key="4">
    <source>
        <dbReference type="Google" id="ProtNLM"/>
    </source>
</evidence>
<evidence type="ECO:0000313" key="2">
    <source>
        <dbReference type="EMBL" id="MDJ1183308.1"/>
    </source>
</evidence>
<sequence>MDKDIHPMSPQKTSKSQQSLHALFSLFVLTVGLSGVIAGVWVAIALMVDPDALIWMNQYLPELNHLAETNRTSLQTLEEVRAKLERSGSRAGYPLQMQIGPYEDIILPVFARQPGCDAESVPPVPCESIRQLRVYRRAVDPEPFKRDQPIYRLISQVQIDSPTEASVIAPLQLEDGISNRHFPLTTLKWGNSALVNDRSQRWVHLTGEMVRAGQTIRYGQTIYYNANTTYIGSLLSWTSPANELPVWSKSGGNSSQMLLTVNQTSGLEPKFKAYQLQTNDFLPAPFELKAISLGLPVLQVPEYQEGLKLAKGGLWTKAQQRLQPLRKSAQWSDDAQGQLELISRHAQWSQDTVNRDRESMGEEVLAQLLDGRWDDALAVYQSAADRSEIDRLLADDRGVLWQRIRTAIADNPQDEGALVWGALLRASQDGPQGAIAWLEQQDSTVEWESLLTAHSSAPASTENAVELISE</sequence>
<reference evidence="2 3" key="1">
    <citation type="submission" date="2023-01" db="EMBL/GenBank/DDBJ databases">
        <title>Novel diversity within Roseofilum (Cyanobacteria; Desertifilaceae) from marine benthic mats with descriptions of four novel species.</title>
        <authorList>
            <person name="Wang Y."/>
            <person name="Berthold D.E."/>
            <person name="Hu J."/>
            <person name="Lefler F.W."/>
            <person name="Laughinghouse H.D. IV."/>
        </authorList>
    </citation>
    <scope>NUCLEOTIDE SEQUENCE [LARGE SCALE GENOMIC DNA]</scope>
    <source>
        <strain evidence="2 3">BLCC-M143</strain>
    </source>
</reference>
<comment type="caution">
    <text evidence="2">The sequence shown here is derived from an EMBL/GenBank/DDBJ whole genome shotgun (WGS) entry which is preliminary data.</text>
</comment>
<feature type="transmembrane region" description="Helical" evidence="1">
    <location>
        <begin position="20"/>
        <end position="48"/>
    </location>
</feature>
<name>A0ABT7BYE7_9CYAN</name>
<evidence type="ECO:0000256" key="1">
    <source>
        <dbReference type="SAM" id="Phobius"/>
    </source>
</evidence>
<organism evidence="2 3">
    <name type="scientific">Roseofilum casamattae BLCC-M143</name>
    <dbReference type="NCBI Taxonomy" id="3022442"/>
    <lineage>
        <taxon>Bacteria</taxon>
        <taxon>Bacillati</taxon>
        <taxon>Cyanobacteriota</taxon>
        <taxon>Cyanophyceae</taxon>
        <taxon>Desertifilales</taxon>
        <taxon>Desertifilaceae</taxon>
        <taxon>Roseofilum</taxon>
        <taxon>Roseofilum casamattae</taxon>
    </lineage>
</organism>
<keyword evidence="1" id="KW-1133">Transmembrane helix</keyword>
<keyword evidence="3" id="KW-1185">Reference proteome</keyword>
<dbReference type="Proteomes" id="UP001232992">
    <property type="component" value="Unassembled WGS sequence"/>
</dbReference>
<evidence type="ECO:0000313" key="3">
    <source>
        <dbReference type="Proteomes" id="UP001232992"/>
    </source>
</evidence>
<accession>A0ABT7BYE7</accession>
<keyword evidence="1" id="KW-0812">Transmembrane</keyword>
<protein>
    <recommendedName>
        <fullName evidence="4">Tetratricopeptide repeat protein</fullName>
    </recommendedName>
</protein>
<dbReference type="EMBL" id="JAQOSQ010000007">
    <property type="protein sequence ID" value="MDJ1183308.1"/>
    <property type="molecule type" value="Genomic_DNA"/>
</dbReference>